<dbReference type="AlphaFoldDB" id="A0A448WEF3"/>
<feature type="region of interest" description="Disordered" evidence="1">
    <location>
        <begin position="1"/>
        <end position="99"/>
    </location>
</feature>
<evidence type="ECO:0000313" key="3">
    <source>
        <dbReference type="Proteomes" id="UP000784294"/>
    </source>
</evidence>
<reference evidence="2" key="1">
    <citation type="submission" date="2018-11" db="EMBL/GenBank/DDBJ databases">
        <authorList>
            <consortium name="Pathogen Informatics"/>
        </authorList>
    </citation>
    <scope>NUCLEOTIDE SEQUENCE</scope>
</reference>
<accession>A0A448WEF3</accession>
<feature type="compositionally biased region" description="Low complexity" evidence="1">
    <location>
        <begin position="22"/>
        <end position="32"/>
    </location>
</feature>
<dbReference type="EMBL" id="CAAALY010007327">
    <property type="protein sequence ID" value="VEL09818.1"/>
    <property type="molecule type" value="Genomic_DNA"/>
</dbReference>
<sequence length="99" mass="10605">MSSRGSRNLSSQSSLEVVEPNSASVSSTVTSSITNDIAPLPIRRIRHGGQSHPQDPPSEPQSSALVETPQSAFHPTAPMRLLLKPEPVSPTHLADRKCK</sequence>
<feature type="compositionally biased region" description="Polar residues" evidence="1">
    <location>
        <begin position="60"/>
        <end position="73"/>
    </location>
</feature>
<comment type="caution">
    <text evidence="2">The sequence shown here is derived from an EMBL/GenBank/DDBJ whole genome shotgun (WGS) entry which is preliminary data.</text>
</comment>
<protein>
    <submittedName>
        <fullName evidence="2">Uncharacterized protein</fullName>
    </submittedName>
</protein>
<proteinExistence type="predicted"/>
<keyword evidence="3" id="KW-1185">Reference proteome</keyword>
<feature type="compositionally biased region" description="Low complexity" evidence="1">
    <location>
        <begin position="1"/>
        <end position="15"/>
    </location>
</feature>
<dbReference type="Proteomes" id="UP000784294">
    <property type="component" value="Unassembled WGS sequence"/>
</dbReference>
<gene>
    <name evidence="2" type="ORF">PXEA_LOCUS3258</name>
</gene>
<name>A0A448WEF3_9PLAT</name>
<evidence type="ECO:0000256" key="1">
    <source>
        <dbReference type="SAM" id="MobiDB-lite"/>
    </source>
</evidence>
<evidence type="ECO:0000313" key="2">
    <source>
        <dbReference type="EMBL" id="VEL09818.1"/>
    </source>
</evidence>
<organism evidence="2 3">
    <name type="scientific">Protopolystoma xenopodis</name>
    <dbReference type="NCBI Taxonomy" id="117903"/>
    <lineage>
        <taxon>Eukaryota</taxon>
        <taxon>Metazoa</taxon>
        <taxon>Spiralia</taxon>
        <taxon>Lophotrochozoa</taxon>
        <taxon>Platyhelminthes</taxon>
        <taxon>Monogenea</taxon>
        <taxon>Polyopisthocotylea</taxon>
        <taxon>Polystomatidea</taxon>
        <taxon>Polystomatidae</taxon>
        <taxon>Protopolystoma</taxon>
    </lineage>
</organism>